<evidence type="ECO:0000256" key="5">
    <source>
        <dbReference type="ARBA" id="ARBA00022597"/>
    </source>
</evidence>
<comment type="function">
    <text evidence="9">Part of the binding-protein-dependent transport system for D-xylose. Probably responsible for the translocation of the substrate across the membrane.</text>
</comment>
<feature type="transmembrane region" description="Helical" evidence="12">
    <location>
        <begin position="350"/>
        <end position="377"/>
    </location>
</feature>
<dbReference type="GO" id="GO:0005886">
    <property type="term" value="C:plasma membrane"/>
    <property type="evidence" value="ECO:0007669"/>
    <property type="project" value="UniProtKB-SubCell"/>
</dbReference>
<evidence type="ECO:0000256" key="2">
    <source>
        <dbReference type="ARBA" id="ARBA00022448"/>
    </source>
</evidence>
<gene>
    <name evidence="14" type="ORF">FB463_000257</name>
    <name evidence="13" type="ORF">FFA01_27860</name>
</gene>
<dbReference type="PANTHER" id="PTHR32196">
    <property type="entry name" value="ABC TRANSPORTER PERMEASE PROTEIN YPHD-RELATED-RELATED"/>
    <property type="match status" value="1"/>
</dbReference>
<feature type="transmembrane region" description="Helical" evidence="12">
    <location>
        <begin position="237"/>
        <end position="256"/>
    </location>
</feature>
<keyword evidence="15" id="KW-1185">Reference proteome</keyword>
<feature type="transmembrane region" description="Helical" evidence="12">
    <location>
        <begin position="311"/>
        <end position="330"/>
    </location>
</feature>
<sequence>MSAPSPAKATDPKPTGTTPQGPGPQSGSSNPFLSAVSYLTGQLRQIGLFIALIVIVLFFQITTDGITLAPINVSNLIVQNSYILILAIGMVMVIIAGHIDLSVGSIVAFTGAMAGVMITQWGLPWPVAVVLCLVLGALVGAWQGFWIAYFGIPAFIVTLAGMLAFRGAAQIALQNQQISPFPDGFRAIGSGFLPAFGTTGYEPLTLILGAIAAVALIGTGLRGRAVRRKYQLEDEPFLWFIVKLAFTVALVMYIGFLLASYSGTPIVLVVLGVLVVVYSTVMKNSVFGRHVYAIGGNLHAAALSGVKTKRVTFLLFVNMGVISALAGLVFTGQLNLASPSAGNGFELDAIAAVFIGGAAVTGGIGTVTGAIVGGLIIGILNNGMSILGVGTEYQSLIKGLVLLAAVAFDVFNKRRAASAKK</sequence>
<evidence type="ECO:0000256" key="4">
    <source>
        <dbReference type="ARBA" id="ARBA00022519"/>
    </source>
</evidence>
<feature type="transmembrane region" description="Helical" evidence="12">
    <location>
        <begin position="121"/>
        <end position="140"/>
    </location>
</feature>
<name>A0A7W3JFU4_9MICO</name>
<keyword evidence="3" id="KW-1003">Cell membrane</keyword>
<evidence type="ECO:0000256" key="6">
    <source>
        <dbReference type="ARBA" id="ARBA00022692"/>
    </source>
</evidence>
<feature type="region of interest" description="Disordered" evidence="11">
    <location>
        <begin position="1"/>
        <end position="28"/>
    </location>
</feature>
<protein>
    <recommendedName>
        <fullName evidence="10">Xylose transport system permease protein XylH</fullName>
    </recommendedName>
</protein>
<evidence type="ECO:0000256" key="7">
    <source>
        <dbReference type="ARBA" id="ARBA00022989"/>
    </source>
</evidence>
<proteinExistence type="predicted"/>
<feature type="transmembrane region" description="Helical" evidence="12">
    <location>
        <begin position="82"/>
        <end position="109"/>
    </location>
</feature>
<evidence type="ECO:0000256" key="9">
    <source>
        <dbReference type="ARBA" id="ARBA00035611"/>
    </source>
</evidence>
<evidence type="ECO:0000313" key="13">
    <source>
        <dbReference type="EMBL" id="GEK84477.1"/>
    </source>
</evidence>
<accession>A0A7W3JFU4</accession>
<evidence type="ECO:0000313" key="14">
    <source>
        <dbReference type="EMBL" id="MBA8812033.1"/>
    </source>
</evidence>
<keyword evidence="4" id="KW-0997">Cell inner membrane</keyword>
<reference evidence="14 16" key="2">
    <citation type="submission" date="2020-07" db="EMBL/GenBank/DDBJ databases">
        <title>Sequencing the genomes of 1000 actinobacteria strains.</title>
        <authorList>
            <person name="Klenk H.-P."/>
        </authorList>
    </citation>
    <scope>NUCLEOTIDE SEQUENCE [LARGE SCALE GENOMIC DNA]</scope>
    <source>
        <strain evidence="14 16">DSM 10309</strain>
    </source>
</reference>
<feature type="compositionally biased region" description="Low complexity" evidence="11">
    <location>
        <begin position="14"/>
        <end position="28"/>
    </location>
</feature>
<evidence type="ECO:0000256" key="3">
    <source>
        <dbReference type="ARBA" id="ARBA00022475"/>
    </source>
</evidence>
<dbReference type="AlphaFoldDB" id="A0A7W3JFU4"/>
<organism evidence="14 16">
    <name type="scientific">Frigoribacterium faeni</name>
    <dbReference type="NCBI Taxonomy" id="145483"/>
    <lineage>
        <taxon>Bacteria</taxon>
        <taxon>Bacillati</taxon>
        <taxon>Actinomycetota</taxon>
        <taxon>Actinomycetes</taxon>
        <taxon>Micrococcales</taxon>
        <taxon>Microbacteriaceae</taxon>
        <taxon>Frigoribacterium</taxon>
    </lineage>
</organism>
<evidence type="ECO:0000256" key="12">
    <source>
        <dbReference type="SAM" id="Phobius"/>
    </source>
</evidence>
<dbReference type="EMBL" id="JACGWW010000001">
    <property type="protein sequence ID" value="MBA8812033.1"/>
    <property type="molecule type" value="Genomic_DNA"/>
</dbReference>
<evidence type="ECO:0000256" key="10">
    <source>
        <dbReference type="ARBA" id="ARBA00035686"/>
    </source>
</evidence>
<keyword evidence="2" id="KW-0813">Transport</keyword>
<feature type="transmembrane region" description="Helical" evidence="12">
    <location>
        <begin position="146"/>
        <end position="165"/>
    </location>
</feature>
<keyword evidence="5 14" id="KW-0762">Sugar transport</keyword>
<dbReference type="Pfam" id="PF02653">
    <property type="entry name" value="BPD_transp_2"/>
    <property type="match status" value="1"/>
</dbReference>
<dbReference type="InterPro" id="IPR001851">
    <property type="entry name" value="ABC_transp_permease"/>
</dbReference>
<dbReference type="EMBL" id="BJUV01000039">
    <property type="protein sequence ID" value="GEK84477.1"/>
    <property type="molecule type" value="Genomic_DNA"/>
</dbReference>
<evidence type="ECO:0000256" key="8">
    <source>
        <dbReference type="ARBA" id="ARBA00023136"/>
    </source>
</evidence>
<dbReference type="PANTHER" id="PTHR32196:SF32">
    <property type="entry name" value="XYLOSE TRANSPORT SYSTEM PERMEASE PROTEIN XYLH"/>
    <property type="match status" value="1"/>
</dbReference>
<feature type="transmembrane region" description="Helical" evidence="12">
    <location>
        <begin position="262"/>
        <end position="281"/>
    </location>
</feature>
<dbReference type="OrthoDB" id="3468954at2"/>
<feature type="transmembrane region" description="Helical" evidence="12">
    <location>
        <begin position="46"/>
        <end position="62"/>
    </location>
</feature>
<dbReference type="GO" id="GO:0022857">
    <property type="term" value="F:transmembrane transporter activity"/>
    <property type="evidence" value="ECO:0007669"/>
    <property type="project" value="InterPro"/>
</dbReference>
<dbReference type="CDD" id="cd06579">
    <property type="entry name" value="TM_PBP1_transp_AraH_like"/>
    <property type="match status" value="1"/>
</dbReference>
<keyword evidence="6 12" id="KW-0812">Transmembrane</keyword>
<keyword evidence="8 12" id="KW-0472">Membrane</keyword>
<evidence type="ECO:0000256" key="1">
    <source>
        <dbReference type="ARBA" id="ARBA00004651"/>
    </source>
</evidence>
<dbReference type="RefSeq" id="WP_146856800.1">
    <property type="nucleotide sequence ID" value="NZ_BAAAHR010000002.1"/>
</dbReference>
<dbReference type="Proteomes" id="UP000321154">
    <property type="component" value="Unassembled WGS sequence"/>
</dbReference>
<keyword evidence="7 12" id="KW-1133">Transmembrane helix</keyword>
<dbReference type="Proteomes" id="UP000522688">
    <property type="component" value="Unassembled WGS sequence"/>
</dbReference>
<dbReference type="NCBIfam" id="NF040906">
    <property type="entry name" value="GguB"/>
    <property type="match status" value="1"/>
</dbReference>
<reference evidence="13 15" key="1">
    <citation type="submission" date="2019-07" db="EMBL/GenBank/DDBJ databases">
        <title>Whole genome shotgun sequence of Frigoribacterium faeni NBRC 103066.</title>
        <authorList>
            <person name="Hosoyama A."/>
            <person name="Uohara A."/>
            <person name="Ohji S."/>
            <person name="Ichikawa N."/>
        </authorList>
    </citation>
    <scope>NUCLEOTIDE SEQUENCE [LARGE SCALE GENOMIC DNA]</scope>
    <source>
        <strain evidence="13 15">NBRC 103066</strain>
    </source>
</reference>
<evidence type="ECO:0000313" key="16">
    <source>
        <dbReference type="Proteomes" id="UP000522688"/>
    </source>
</evidence>
<evidence type="ECO:0000256" key="11">
    <source>
        <dbReference type="SAM" id="MobiDB-lite"/>
    </source>
</evidence>
<comment type="caution">
    <text evidence="14">The sequence shown here is derived from an EMBL/GenBank/DDBJ whole genome shotgun (WGS) entry which is preliminary data.</text>
</comment>
<comment type="subcellular location">
    <subcellularLocation>
        <location evidence="1">Cell membrane</location>
        <topology evidence="1">Multi-pass membrane protein</topology>
    </subcellularLocation>
</comment>
<evidence type="ECO:0000313" key="15">
    <source>
        <dbReference type="Proteomes" id="UP000321154"/>
    </source>
</evidence>